<proteinExistence type="predicted"/>
<evidence type="ECO:0000313" key="2">
    <source>
        <dbReference type="EMBL" id="GMI24927.1"/>
    </source>
</evidence>
<dbReference type="EMBL" id="BRYB01000192">
    <property type="protein sequence ID" value="GMI24927.1"/>
    <property type="molecule type" value="Genomic_DNA"/>
</dbReference>
<reference evidence="2 3" key="1">
    <citation type="journal article" date="2023" name="Commun. Biol.">
        <title>Genome analysis of Parmales, the sister group of diatoms, reveals the evolutionary specialization of diatoms from phago-mixotrophs to photoautotrophs.</title>
        <authorList>
            <person name="Ban H."/>
            <person name="Sato S."/>
            <person name="Yoshikawa S."/>
            <person name="Yamada K."/>
            <person name="Nakamura Y."/>
            <person name="Ichinomiya M."/>
            <person name="Sato N."/>
            <person name="Blanc-Mathieu R."/>
            <person name="Endo H."/>
            <person name="Kuwata A."/>
            <person name="Ogata H."/>
        </authorList>
    </citation>
    <scope>NUCLEOTIDE SEQUENCE [LARGE SCALE GENOMIC DNA]</scope>
</reference>
<name>A0ABQ6MF97_9STRA</name>
<evidence type="ECO:0000256" key="1">
    <source>
        <dbReference type="SAM" id="MobiDB-lite"/>
    </source>
</evidence>
<comment type="caution">
    <text evidence="2">The sequence shown here is derived from an EMBL/GenBank/DDBJ whole genome shotgun (WGS) entry which is preliminary data.</text>
</comment>
<accession>A0ABQ6MF97</accession>
<feature type="region of interest" description="Disordered" evidence="1">
    <location>
        <begin position="21"/>
        <end position="43"/>
    </location>
</feature>
<gene>
    <name evidence="2" type="ORF">TeGR_g15165</name>
</gene>
<keyword evidence="3" id="KW-1185">Reference proteome</keyword>
<dbReference type="Proteomes" id="UP001165060">
    <property type="component" value="Unassembled WGS sequence"/>
</dbReference>
<organism evidence="2 3">
    <name type="scientific">Tetraparma gracilis</name>
    <dbReference type="NCBI Taxonomy" id="2962635"/>
    <lineage>
        <taxon>Eukaryota</taxon>
        <taxon>Sar</taxon>
        <taxon>Stramenopiles</taxon>
        <taxon>Ochrophyta</taxon>
        <taxon>Bolidophyceae</taxon>
        <taxon>Parmales</taxon>
        <taxon>Triparmaceae</taxon>
        <taxon>Tetraparma</taxon>
    </lineage>
</organism>
<sequence>MADDKPSDLAKAAIDHAKKALAASDAHVNDNKNLPSPSKAAKPTPAFYKNAATLRQPSVMISLRLLRCERNILHEEAVFGAGSMEANLAAIPKLPPFAPAPPEKHYPFLIEEDKLEHRLGKLDESLKLHVAYFNSIEGVIKRQVRIIPGLRLQLWWARKVHGLMERQEGGLPGVAGVDGTPSTLEKAPWVTGDIDKDFAEAWSRSKKFRRKMEFSEVMRLHRFAFLKIHEGSKTIEDIETEIAELQSVIADTAHSLEDFAIKIDTLKNRRRKAVNALTEQIEARKAAGKGKDDKWIAETRNMLPLPYGAIELDRRWEAERLKEKHELEWWIDKYTRPESDFEVIDYDNVRRDYEKPWIEEKKKGGGLFASLEDDVEGGEAWEAERTSGKSGNKFACYGVFRGGFNVSRMFSLIQVIRKPAKGYHLGGYIVNCFCTRLGKQTGKLSDLPRVVTAHFMGEVLENFEHDNPTLAMAGVRGGDENKERDKITLWRNWCRQLRLAREVLPDGRASGKVKLVHSVLSLPGEICNELLEEGELEKEEVRNPVGVLWKGGVKMRVVGLTHVTHYDDEDAEGDGLKNDRVIGVSSEMRLPPSNVYNFLGNEYYMATLVGFKGGGYDLPGFRVELTNAKTGARVTNRQPISWTKWKEFGWDQNGKLGSKEVEDLKEFLGACIVVRHPHGEEEVEWTSLEKHEEETVLYTSDTHVVDGKTCNVTVTGGFNSGMMGADPELTGWGRSGGVWVWVQCVWEGQLKELVCEVGFADMQRAGYKGGWDLMDDNGFLYWKMEHRHVSRLLKNLVFRWEGGDEEAKGDVALKWIGGRPAIYKNAGGYVGGEFCFSSFFFEKPGVLKVRCMKAAGGGTVGEMEISEHELVTAGWLELARNIANSSEGGLKSFLEVLYWAWEEEEEGEEGAGKEVLRLKKNEFGDGGCIDDDDVVLTQCIYKSAMRVEDKVLFVKISTFNERKECRGLKGDDGLCFDLTGWGGDIGEGDNMRCVINRSELEEEYGVVLMDRCGVGKSLNRIPRHTLMMLLGRLRQNSEGSRADD</sequence>
<evidence type="ECO:0000313" key="3">
    <source>
        <dbReference type="Proteomes" id="UP001165060"/>
    </source>
</evidence>
<protein>
    <submittedName>
        <fullName evidence="2">Uncharacterized protein</fullName>
    </submittedName>
</protein>